<dbReference type="HOGENOM" id="CLU_1341189_0_0_0"/>
<gene>
    <name evidence="1" type="ordered locus">CLDAP_02460</name>
</gene>
<reference evidence="1 2" key="1">
    <citation type="submission" date="2012-02" db="EMBL/GenBank/DDBJ databases">
        <title>Complete genome sequence of Caldilinea aerophila DSM 14535 (= NBRC 102666).</title>
        <authorList>
            <person name="Oguchi A."/>
            <person name="Hosoyama A."/>
            <person name="Sekine M."/>
            <person name="Fukai R."/>
            <person name="Kato Y."/>
            <person name="Nakamura S."/>
            <person name="Hanada S."/>
            <person name="Yamazaki S."/>
            <person name="Fujita N."/>
        </authorList>
    </citation>
    <scope>NUCLEOTIDE SEQUENCE [LARGE SCALE GENOMIC DNA]</scope>
    <source>
        <strain evidence="2">DSM 14535 / JCM 11387 / NBRC 104270 / STL-6-O1</strain>
    </source>
</reference>
<evidence type="ECO:0000313" key="2">
    <source>
        <dbReference type="Proteomes" id="UP000007880"/>
    </source>
</evidence>
<organism evidence="1 2">
    <name type="scientific">Caldilinea aerophila (strain DSM 14535 / JCM 11387 / NBRC 104270 / STL-6-O1)</name>
    <dbReference type="NCBI Taxonomy" id="926550"/>
    <lineage>
        <taxon>Bacteria</taxon>
        <taxon>Bacillati</taxon>
        <taxon>Chloroflexota</taxon>
        <taxon>Caldilineae</taxon>
        <taxon>Caldilineales</taxon>
        <taxon>Caldilineaceae</taxon>
        <taxon>Caldilinea</taxon>
    </lineage>
</organism>
<dbReference type="PROSITE" id="PS51257">
    <property type="entry name" value="PROKAR_LIPOPROTEIN"/>
    <property type="match status" value="1"/>
</dbReference>
<sequence length="204" mass="23255">MNLIDRWKFFILLLAVALAFSLVGCLDDIRYNMPCRIPQDIEEHKLLGIWQLKYHNYINPDSESAKITGTETLILLSNGTYIQVFDGPSYVQIGPVHEWKLITDEGDGPKLAMIGLRYYANGVEWVDGPLLLRSQKPDLLQYKQIYPLPSEGQAKLTVKYPEDGFVYLYPRYCLGKLVLLQMVSGFVDPDDLTVHNPVFSKLGE</sequence>
<dbReference type="EMBL" id="AP012337">
    <property type="protein sequence ID" value="BAL98285.1"/>
    <property type="molecule type" value="Genomic_DNA"/>
</dbReference>
<protein>
    <submittedName>
        <fullName evidence="1">Uncharacterized protein</fullName>
    </submittedName>
</protein>
<dbReference type="KEGG" id="cap:CLDAP_02460"/>
<name>I0HZ48_CALAS</name>
<keyword evidence="2" id="KW-1185">Reference proteome</keyword>
<accession>I0HZ48</accession>
<proteinExistence type="predicted"/>
<dbReference type="AlphaFoldDB" id="I0HZ48"/>
<dbReference type="Proteomes" id="UP000007880">
    <property type="component" value="Chromosome"/>
</dbReference>
<dbReference type="RefSeq" id="WP_014431527.1">
    <property type="nucleotide sequence ID" value="NC_017079.1"/>
</dbReference>
<evidence type="ECO:0000313" key="1">
    <source>
        <dbReference type="EMBL" id="BAL98285.1"/>
    </source>
</evidence>